<dbReference type="InterPro" id="IPR036187">
    <property type="entry name" value="DNA_mismatch_repair_MutS_sf"/>
</dbReference>
<keyword evidence="3 8" id="KW-0547">Nucleotide-binding</keyword>
<dbReference type="FunFam" id="3.40.50.300:FF:000830">
    <property type="entry name" value="Endonuclease MutS2"/>
    <property type="match status" value="1"/>
</dbReference>
<feature type="domain" description="Smr" evidence="11">
    <location>
        <begin position="715"/>
        <end position="790"/>
    </location>
</feature>
<evidence type="ECO:0000256" key="8">
    <source>
        <dbReference type="HAMAP-Rule" id="MF_00092"/>
    </source>
</evidence>
<feature type="coiled-coil region" evidence="9">
    <location>
        <begin position="228"/>
        <end position="256"/>
    </location>
</feature>
<feature type="coiled-coil region" evidence="9">
    <location>
        <begin position="145"/>
        <end position="172"/>
    </location>
</feature>
<evidence type="ECO:0000256" key="7">
    <source>
        <dbReference type="ARBA" id="ARBA00023125"/>
    </source>
</evidence>
<dbReference type="GO" id="GO:0140664">
    <property type="term" value="F:ATP-dependent DNA damage sensor activity"/>
    <property type="evidence" value="ECO:0007669"/>
    <property type="project" value="InterPro"/>
</dbReference>
<feature type="binding site" evidence="8">
    <location>
        <begin position="333"/>
        <end position="340"/>
    </location>
    <ligand>
        <name>ATP</name>
        <dbReference type="ChEBI" id="CHEBI:30616"/>
    </ligand>
</feature>
<dbReference type="GO" id="GO:0019843">
    <property type="term" value="F:rRNA binding"/>
    <property type="evidence" value="ECO:0007669"/>
    <property type="project" value="UniProtKB-UniRule"/>
</dbReference>
<keyword evidence="6 8" id="KW-0694">RNA-binding</keyword>
<reference evidence="12 13" key="1">
    <citation type="submission" date="2016-10" db="EMBL/GenBank/DDBJ databases">
        <authorList>
            <person name="de Groot N.N."/>
        </authorList>
    </citation>
    <scope>NUCLEOTIDE SEQUENCE [LARGE SCALE GENOMIC DNA]</scope>
    <source>
        <strain evidence="12 13">DSM 3217</strain>
    </source>
</reference>
<comment type="subunit">
    <text evidence="8">Homodimer. Binds to stalled ribosomes, contacting rRNA.</text>
</comment>
<dbReference type="SUPFAM" id="SSF48334">
    <property type="entry name" value="DNA repair protein MutS, domain III"/>
    <property type="match status" value="1"/>
</dbReference>
<dbReference type="GO" id="GO:0004519">
    <property type="term" value="F:endonuclease activity"/>
    <property type="evidence" value="ECO:0007669"/>
    <property type="project" value="UniProtKB-UniRule"/>
</dbReference>
<dbReference type="Gene3D" id="3.40.50.300">
    <property type="entry name" value="P-loop containing nucleotide triphosphate hydrolases"/>
    <property type="match status" value="1"/>
</dbReference>
<dbReference type="PROSITE" id="PS00486">
    <property type="entry name" value="DNA_MISMATCH_REPAIR_2"/>
    <property type="match status" value="1"/>
</dbReference>
<evidence type="ECO:0000256" key="2">
    <source>
        <dbReference type="ARBA" id="ARBA00022730"/>
    </source>
</evidence>
<keyword evidence="9" id="KW-0175">Coiled coil</keyword>
<sequence length="790" mass="87627">MNQKVLHTLEFDKIIHLLEEQAFSEGGKTLCHELVPSDDINHIIKMQQQTFAALGRIFRCGSISFSGVHSLSFALSRLEVGGALSAAELLRISHLLEAAKRVRAYGATDSTEKKDCLSDLFLAIEPLTPLCDEIRRCILSEDEIADDASSNLRHIRNQMQKMQGRIHSQMNEMLANASTREHLRDHVITMRNGRYCLPVKADAKSLVPGMIHDQSSTGSTLFIEPMAVVKLNNDLKQLSLDEKEEIEKILANLSEQAAAYSTCLAEDYRLLTQLDFIFARGMLAKNMNASRPILKEDAVVRIRGGRHPLLDPKKVVPIDVHLGYDFHQLIITGPNTGGKTVSLKTVGLFCLMAQAGLHIPALDRCEIGIFHEIYADIGDEQSIEQSLSTFSSHMTNIVSILEHANHKSLVLFDELCAGTDPTEGAALAISILDCLRQNHVLTMATTHYSEMKAYALSTEDVENASCEFDVKTLSPTYHLMIGVPGKSNAFAISGKLGLDQNLIDNARERMSQSQIDFENLISDLENSRANARRMELEAQSYKSEIEVLKKRAEEKEQRISTNRDKIIREANEKAQEILSEAKEIADKTIRDFQKYASSNPDIRKMEQQRALVREQMKKSANASTMNSTPKKKKPLPKNLRIGDKVKVLSMNLTGTVHSLPNAKGELTVQMGILNSKVQLNDLEFIEEAIDFQSKTPKTSAGKLKMNKSQAVSTEINLLGKTADEAIALLDKYIDDAVLAHIPSVRIVHGKGTGVLRSAVQKYLKTNRSVASYRLGAFGEGDSGVTIAELK</sequence>
<dbReference type="PIRSF" id="PIRSF005814">
    <property type="entry name" value="MutS_YshD"/>
    <property type="match status" value="1"/>
</dbReference>
<dbReference type="GO" id="GO:0045910">
    <property type="term" value="P:negative regulation of DNA recombination"/>
    <property type="evidence" value="ECO:0007669"/>
    <property type="project" value="InterPro"/>
</dbReference>
<evidence type="ECO:0000256" key="9">
    <source>
        <dbReference type="SAM" id="Coils"/>
    </source>
</evidence>
<dbReference type="InterPro" id="IPR002625">
    <property type="entry name" value="Smr_dom"/>
</dbReference>
<gene>
    <name evidence="8" type="primary">mutS2</name>
    <name evidence="8" type="synonym">rqcU</name>
    <name evidence="12" type="ORF">SAMN02910417_02352</name>
</gene>
<dbReference type="CDD" id="cd03280">
    <property type="entry name" value="ABC_MutS2"/>
    <property type="match status" value="1"/>
</dbReference>
<feature type="compositionally biased region" description="Polar residues" evidence="10">
    <location>
        <begin position="618"/>
        <end position="628"/>
    </location>
</feature>
<comment type="function">
    <text evidence="8">Endonuclease that is involved in the suppression of homologous recombination and thus may have a key role in the control of bacterial genetic diversity.</text>
</comment>
<dbReference type="SMART" id="SM00463">
    <property type="entry name" value="SMR"/>
    <property type="match status" value="1"/>
</dbReference>
<dbReference type="GO" id="GO:0030983">
    <property type="term" value="F:mismatched DNA binding"/>
    <property type="evidence" value="ECO:0007669"/>
    <property type="project" value="InterPro"/>
</dbReference>
<evidence type="ECO:0000256" key="5">
    <source>
        <dbReference type="ARBA" id="ARBA00022840"/>
    </source>
</evidence>
<dbReference type="InterPro" id="IPR000432">
    <property type="entry name" value="DNA_mismatch_repair_MutS_C"/>
</dbReference>
<dbReference type="Proteomes" id="UP000199228">
    <property type="component" value="Unassembled WGS sequence"/>
</dbReference>
<keyword evidence="1 8" id="KW-0540">Nuclease</keyword>
<dbReference type="InterPro" id="IPR046893">
    <property type="entry name" value="MSSS"/>
</dbReference>
<dbReference type="SMART" id="SM00533">
    <property type="entry name" value="MUTSd"/>
    <property type="match status" value="1"/>
</dbReference>
<keyword evidence="4 8" id="KW-0378">Hydrolase</keyword>
<dbReference type="InterPro" id="IPR027417">
    <property type="entry name" value="P-loop_NTPase"/>
</dbReference>
<dbReference type="Pfam" id="PF20297">
    <property type="entry name" value="MSSS"/>
    <property type="match status" value="1"/>
</dbReference>
<dbReference type="InterPro" id="IPR036063">
    <property type="entry name" value="Smr_dom_sf"/>
</dbReference>
<accession>A0A1G6CFV7</accession>
<evidence type="ECO:0000313" key="13">
    <source>
        <dbReference type="Proteomes" id="UP000199228"/>
    </source>
</evidence>
<dbReference type="InterPro" id="IPR007696">
    <property type="entry name" value="DNA_mismatch_repair_MutS_core"/>
</dbReference>
<keyword evidence="7 8" id="KW-0238">DNA-binding</keyword>
<dbReference type="GO" id="GO:0072344">
    <property type="term" value="P:rescue of stalled ribosome"/>
    <property type="evidence" value="ECO:0007669"/>
    <property type="project" value="UniProtKB-UniRule"/>
</dbReference>
<proteinExistence type="inferred from homology"/>
<evidence type="ECO:0000256" key="6">
    <source>
        <dbReference type="ARBA" id="ARBA00022884"/>
    </source>
</evidence>
<keyword evidence="8" id="KW-0255">Endonuclease</keyword>
<dbReference type="PANTHER" id="PTHR48466:SF2">
    <property type="entry name" value="OS10G0509000 PROTEIN"/>
    <property type="match status" value="1"/>
</dbReference>
<dbReference type="RefSeq" id="WP_090174548.1">
    <property type="nucleotide sequence ID" value="NZ_FMXR01000019.1"/>
</dbReference>
<organism evidence="12 13">
    <name type="scientific">Eubacterium oxidoreducens</name>
    <dbReference type="NCBI Taxonomy" id="1732"/>
    <lineage>
        <taxon>Bacteria</taxon>
        <taxon>Bacillati</taxon>
        <taxon>Bacillota</taxon>
        <taxon>Clostridia</taxon>
        <taxon>Eubacteriales</taxon>
        <taxon>Eubacteriaceae</taxon>
        <taxon>Eubacterium</taxon>
    </lineage>
</organism>
<evidence type="ECO:0000256" key="3">
    <source>
        <dbReference type="ARBA" id="ARBA00022741"/>
    </source>
</evidence>
<dbReference type="PANTHER" id="PTHR48466">
    <property type="entry name" value="OS10G0509000 PROTEIN-RELATED"/>
    <property type="match status" value="1"/>
</dbReference>
<dbReference type="Pfam" id="PF01713">
    <property type="entry name" value="Smr"/>
    <property type="match status" value="1"/>
</dbReference>
<dbReference type="OrthoDB" id="9808166at2"/>
<evidence type="ECO:0000259" key="11">
    <source>
        <dbReference type="PROSITE" id="PS50828"/>
    </source>
</evidence>
<dbReference type="GO" id="GO:0043023">
    <property type="term" value="F:ribosomal large subunit binding"/>
    <property type="evidence" value="ECO:0007669"/>
    <property type="project" value="UniProtKB-UniRule"/>
</dbReference>
<dbReference type="EC" id="3.6.4.-" evidence="8"/>
<dbReference type="SUPFAM" id="SSF52540">
    <property type="entry name" value="P-loop containing nucleoside triphosphate hydrolases"/>
    <property type="match status" value="1"/>
</dbReference>
<dbReference type="EMBL" id="FMXR01000019">
    <property type="protein sequence ID" value="SDB31749.1"/>
    <property type="molecule type" value="Genomic_DNA"/>
</dbReference>
<keyword evidence="13" id="KW-1185">Reference proteome</keyword>
<evidence type="ECO:0000313" key="12">
    <source>
        <dbReference type="EMBL" id="SDB31749.1"/>
    </source>
</evidence>
<evidence type="ECO:0000256" key="4">
    <source>
        <dbReference type="ARBA" id="ARBA00022801"/>
    </source>
</evidence>
<dbReference type="SMART" id="SM00534">
    <property type="entry name" value="MUTSac"/>
    <property type="match status" value="1"/>
</dbReference>
<dbReference type="HAMAP" id="MF_00092">
    <property type="entry name" value="MutS2"/>
    <property type="match status" value="1"/>
</dbReference>
<dbReference type="EC" id="3.1.-.-" evidence="8"/>
<dbReference type="GO" id="GO:0016887">
    <property type="term" value="F:ATP hydrolysis activity"/>
    <property type="evidence" value="ECO:0007669"/>
    <property type="project" value="InterPro"/>
</dbReference>
<name>A0A1G6CFV7_EUBOX</name>
<dbReference type="GO" id="GO:0006298">
    <property type="term" value="P:mismatch repair"/>
    <property type="evidence" value="ECO:0007669"/>
    <property type="project" value="InterPro"/>
</dbReference>
<feature type="region of interest" description="Disordered" evidence="10">
    <location>
        <begin position="617"/>
        <end position="637"/>
    </location>
</feature>
<dbReference type="NCBIfam" id="TIGR01069">
    <property type="entry name" value="mutS2"/>
    <property type="match status" value="1"/>
</dbReference>
<keyword evidence="2 8" id="KW-0699">rRNA-binding</keyword>
<evidence type="ECO:0000256" key="1">
    <source>
        <dbReference type="ARBA" id="ARBA00022722"/>
    </source>
</evidence>
<evidence type="ECO:0000256" key="10">
    <source>
        <dbReference type="SAM" id="MobiDB-lite"/>
    </source>
</evidence>
<protein>
    <recommendedName>
        <fullName evidence="8">Endonuclease MutS2</fullName>
        <ecNumber evidence="8">3.1.-.-</ecNumber>
    </recommendedName>
    <alternativeName>
        <fullName evidence="8">Ribosome-associated protein quality control-upstream factor</fullName>
        <shortName evidence="8">RQC-upstream factor</shortName>
        <shortName evidence="8">RqcU</shortName>
        <ecNumber evidence="8">3.6.4.-</ecNumber>
    </alternativeName>
</protein>
<keyword evidence="5 8" id="KW-0067">ATP-binding</keyword>
<dbReference type="InterPro" id="IPR045076">
    <property type="entry name" value="MutS"/>
</dbReference>
<dbReference type="GO" id="GO:0005524">
    <property type="term" value="F:ATP binding"/>
    <property type="evidence" value="ECO:0007669"/>
    <property type="project" value="UniProtKB-UniRule"/>
</dbReference>
<comment type="similarity">
    <text evidence="8">Belongs to the DNA mismatch repair MutS family. MutS2 subfamily.</text>
</comment>
<dbReference type="STRING" id="1732.SAMN02910417_02352"/>
<dbReference type="InterPro" id="IPR005747">
    <property type="entry name" value="MutS2"/>
</dbReference>
<dbReference type="Gene3D" id="3.30.1370.110">
    <property type="match status" value="1"/>
</dbReference>
<dbReference type="AlphaFoldDB" id="A0A1G6CFV7"/>
<dbReference type="Pfam" id="PF00488">
    <property type="entry name" value="MutS_V"/>
    <property type="match status" value="1"/>
</dbReference>
<dbReference type="SUPFAM" id="SSF160443">
    <property type="entry name" value="SMR domain-like"/>
    <property type="match status" value="1"/>
</dbReference>
<dbReference type="PROSITE" id="PS50828">
    <property type="entry name" value="SMR"/>
    <property type="match status" value="1"/>
</dbReference>
<comment type="function">
    <text evidence="8">Acts as a ribosome collision sensor, splitting the ribosome into its 2 subunits. Detects stalled/collided 70S ribosomes which it binds and splits by an ATP-hydrolysis driven conformational change. Acts upstream of the ribosome quality control system (RQC), a ribosome-associated complex that mediates the extraction of incompletely synthesized nascent chains from stalled ribosomes and their subsequent degradation. Probably generates substrates for RQC.</text>
</comment>